<keyword evidence="2" id="KW-1185">Reference proteome</keyword>
<dbReference type="PATRIC" id="fig|1158612.3.peg.1411"/>
<gene>
    <name evidence="1" type="ORF">UC7_01422</name>
</gene>
<evidence type="ECO:0000313" key="2">
    <source>
        <dbReference type="Proteomes" id="UP000013840"/>
    </source>
</evidence>
<dbReference type="Proteomes" id="UP000013840">
    <property type="component" value="Unassembled WGS sequence"/>
</dbReference>
<dbReference type="EMBL" id="AJAU01000016">
    <property type="protein sequence ID" value="EOL46455.1"/>
    <property type="molecule type" value="Genomic_DNA"/>
</dbReference>
<protein>
    <submittedName>
        <fullName evidence="1">Uncharacterized protein</fullName>
    </submittedName>
</protein>
<sequence>MMPSLKVRILANKTIKEIADELGISKDKARYRAGKLPRNFTYQKNGITCLRNNGYKKILEEVSGT</sequence>
<name>R3WXH2_9ENTE</name>
<comment type="caution">
    <text evidence="1">The sequence shown here is derived from an EMBL/GenBank/DDBJ whole genome shotgun (WGS) entry which is preliminary data.</text>
</comment>
<proteinExistence type="predicted"/>
<organism evidence="1 2">
    <name type="scientific">Enterococcus caccae ATCC BAA-1240</name>
    <dbReference type="NCBI Taxonomy" id="1158612"/>
    <lineage>
        <taxon>Bacteria</taxon>
        <taxon>Bacillati</taxon>
        <taxon>Bacillota</taxon>
        <taxon>Bacilli</taxon>
        <taxon>Lactobacillales</taxon>
        <taxon>Enterococcaceae</taxon>
        <taxon>Enterococcus</taxon>
    </lineage>
</organism>
<reference evidence="1 2" key="1">
    <citation type="submission" date="2013-02" db="EMBL/GenBank/DDBJ databases">
        <title>The Genome Sequence of Enterococcus caccae BAA-1240.</title>
        <authorList>
            <consortium name="The Broad Institute Genome Sequencing Platform"/>
            <consortium name="The Broad Institute Genome Sequencing Center for Infectious Disease"/>
            <person name="Earl A.M."/>
            <person name="Gilmore M.S."/>
            <person name="Lebreton F."/>
            <person name="Walker B."/>
            <person name="Young S.K."/>
            <person name="Zeng Q."/>
            <person name="Gargeya S."/>
            <person name="Fitzgerald M."/>
            <person name="Haas B."/>
            <person name="Abouelleil A."/>
            <person name="Alvarado L."/>
            <person name="Arachchi H.M."/>
            <person name="Berlin A.M."/>
            <person name="Chapman S.B."/>
            <person name="Dewar J."/>
            <person name="Goldberg J."/>
            <person name="Griggs A."/>
            <person name="Gujja S."/>
            <person name="Hansen M."/>
            <person name="Howarth C."/>
            <person name="Imamovic A."/>
            <person name="Larimer J."/>
            <person name="McCowan C."/>
            <person name="Murphy C."/>
            <person name="Neiman D."/>
            <person name="Pearson M."/>
            <person name="Priest M."/>
            <person name="Roberts A."/>
            <person name="Saif S."/>
            <person name="Shea T."/>
            <person name="Sisk P."/>
            <person name="Sykes S."/>
            <person name="Wortman J."/>
            <person name="Nusbaum C."/>
            <person name="Birren B."/>
        </authorList>
    </citation>
    <scope>NUCLEOTIDE SEQUENCE [LARGE SCALE GENOMIC DNA]</scope>
    <source>
        <strain evidence="1 2">ATCC BAA-1240</strain>
    </source>
</reference>
<accession>R3WXH2</accession>
<evidence type="ECO:0000313" key="1">
    <source>
        <dbReference type="EMBL" id="EOL46455.1"/>
    </source>
</evidence>
<dbReference type="AlphaFoldDB" id="R3WXH2"/>